<dbReference type="Pfam" id="PF01852">
    <property type="entry name" value="START"/>
    <property type="match status" value="1"/>
</dbReference>
<evidence type="ECO:0000256" key="3">
    <source>
        <dbReference type="ARBA" id="ARBA00004496"/>
    </source>
</evidence>
<gene>
    <name evidence="19" type="ORF">NEMVEDRAFT_v1g112056</name>
</gene>
<dbReference type="Proteomes" id="UP000001593">
    <property type="component" value="Unassembled WGS sequence"/>
</dbReference>
<dbReference type="STRING" id="45351.A7SBA9"/>
<evidence type="ECO:0000256" key="11">
    <source>
        <dbReference type="ARBA" id="ARBA00023121"/>
    </source>
</evidence>
<dbReference type="GO" id="GO:0006869">
    <property type="term" value="P:lipid transport"/>
    <property type="evidence" value="ECO:0007669"/>
    <property type="project" value="UniProtKB-KW"/>
</dbReference>
<dbReference type="OMA" id="PNYKPWH"/>
<evidence type="ECO:0000313" key="20">
    <source>
        <dbReference type="Proteomes" id="UP000001593"/>
    </source>
</evidence>
<dbReference type="SMART" id="SM00234">
    <property type="entry name" value="START"/>
    <property type="match status" value="1"/>
</dbReference>
<dbReference type="OrthoDB" id="5403181at2759"/>
<keyword evidence="5" id="KW-0963">Cytoplasm</keyword>
<evidence type="ECO:0000256" key="17">
    <source>
        <dbReference type="SAM" id="MobiDB-lite"/>
    </source>
</evidence>
<feature type="non-terminal residue" evidence="19">
    <location>
        <position position="1"/>
    </location>
</feature>
<sequence>MQVGEVRVAKAEDFEQFRRLSESAEKWALQYDRCGTKVYSKITDASTVKMIKVVAHFADVPFMVLYDVLHDPEYRRSWDENMIECYELCQLDCNNDIGYYSVKCPAPMKNRDFVTQRSWKCSDSDFVIINHTVHHKAAHPKKGFIRGTSILTGYHVKAKNSGCTLTYVTQVDPKGTLPKWIVNRVSGKIAPKVVAKLHKAAIEYKSWKDLHQPSYKPWLKPEQNTLPFVRSDDVETDESSSGSEQ</sequence>
<keyword evidence="8" id="KW-0007">Acetylation</keyword>
<proteinExistence type="predicted"/>
<dbReference type="SUPFAM" id="SSF55961">
    <property type="entry name" value="Bet v1-like"/>
    <property type="match status" value="1"/>
</dbReference>
<evidence type="ECO:0000256" key="12">
    <source>
        <dbReference type="ARBA" id="ARBA00023136"/>
    </source>
</evidence>
<evidence type="ECO:0000259" key="18">
    <source>
        <dbReference type="PROSITE" id="PS50848"/>
    </source>
</evidence>
<feature type="domain" description="START" evidence="18">
    <location>
        <begin position="15"/>
        <end position="206"/>
    </location>
</feature>
<keyword evidence="9" id="KW-0445">Lipid transport</keyword>
<evidence type="ECO:0000256" key="5">
    <source>
        <dbReference type="ARBA" id="ARBA00022490"/>
    </source>
</evidence>
<evidence type="ECO:0000256" key="9">
    <source>
        <dbReference type="ARBA" id="ARBA00023055"/>
    </source>
</evidence>
<dbReference type="FunFam" id="3.30.530.20:FF:000008">
    <property type="entry name" value="START domain containing 10"/>
    <property type="match status" value="1"/>
</dbReference>
<dbReference type="InParanoid" id="A7SBA9"/>
<evidence type="ECO:0000256" key="15">
    <source>
        <dbReference type="ARBA" id="ARBA00076937"/>
    </source>
</evidence>
<dbReference type="PhylomeDB" id="A7SBA9"/>
<dbReference type="InterPro" id="IPR023393">
    <property type="entry name" value="START-like_dom_sf"/>
</dbReference>
<dbReference type="GO" id="GO:0016020">
    <property type="term" value="C:membrane"/>
    <property type="evidence" value="ECO:0007669"/>
    <property type="project" value="UniProtKB-SubCell"/>
</dbReference>
<keyword evidence="6" id="KW-0597">Phosphoprotein</keyword>
<keyword evidence="11" id="KW-0446">Lipid-binding</keyword>
<keyword evidence="12" id="KW-0472">Membrane</keyword>
<evidence type="ECO:0000256" key="14">
    <source>
        <dbReference type="ARBA" id="ARBA00070345"/>
    </source>
</evidence>
<keyword evidence="20" id="KW-1185">Reference proteome</keyword>
<keyword evidence="10" id="KW-0969">Cilium</keyword>
<dbReference type="EMBL" id="DS469615">
    <property type="protein sequence ID" value="EDO39000.1"/>
    <property type="molecule type" value="Genomic_DNA"/>
</dbReference>
<evidence type="ECO:0000313" key="19">
    <source>
        <dbReference type="EMBL" id="EDO39000.1"/>
    </source>
</evidence>
<name>A7SBA9_NEMVE</name>
<dbReference type="PANTHER" id="PTHR19308:SF14">
    <property type="entry name" value="START DOMAIN-CONTAINING PROTEIN"/>
    <property type="match status" value="1"/>
</dbReference>
<comment type="subcellular location">
    <subcellularLocation>
        <location evidence="1">Cell projection</location>
        <location evidence="1">Cilium</location>
        <location evidence="1">Flagellum</location>
    </subcellularLocation>
    <subcellularLocation>
        <location evidence="3">Cytoplasm</location>
    </subcellularLocation>
    <subcellularLocation>
        <location evidence="2">Membrane</location>
    </subcellularLocation>
</comment>
<keyword evidence="7" id="KW-0282">Flagellum</keyword>
<dbReference type="InterPro" id="IPR041951">
    <property type="entry name" value="STARD10_START"/>
</dbReference>
<protein>
    <recommendedName>
        <fullName evidence="14">START domain-containing protein 10</fullName>
    </recommendedName>
    <alternativeName>
        <fullName evidence="15">PCTP-like protein</fullName>
    </alternativeName>
    <alternativeName>
        <fullName evidence="16">StAR-related lipid transfer protein 10</fullName>
    </alternativeName>
</protein>
<dbReference type="GO" id="GO:0031514">
    <property type="term" value="C:motile cilium"/>
    <property type="evidence" value="ECO:0007669"/>
    <property type="project" value="UniProtKB-SubCell"/>
</dbReference>
<dbReference type="CDD" id="cd08871">
    <property type="entry name" value="START_STARD10-like"/>
    <property type="match status" value="1"/>
</dbReference>
<evidence type="ECO:0000256" key="4">
    <source>
        <dbReference type="ARBA" id="ARBA00022448"/>
    </source>
</evidence>
<evidence type="ECO:0000256" key="16">
    <source>
        <dbReference type="ARBA" id="ARBA00080073"/>
    </source>
</evidence>
<dbReference type="eggNOG" id="KOG2761">
    <property type="taxonomic scope" value="Eukaryota"/>
</dbReference>
<reference evidence="19 20" key="1">
    <citation type="journal article" date="2007" name="Science">
        <title>Sea anemone genome reveals ancestral eumetazoan gene repertoire and genomic organization.</title>
        <authorList>
            <person name="Putnam N.H."/>
            <person name="Srivastava M."/>
            <person name="Hellsten U."/>
            <person name="Dirks B."/>
            <person name="Chapman J."/>
            <person name="Salamov A."/>
            <person name="Terry A."/>
            <person name="Shapiro H."/>
            <person name="Lindquist E."/>
            <person name="Kapitonov V.V."/>
            <person name="Jurka J."/>
            <person name="Genikhovich G."/>
            <person name="Grigoriev I.V."/>
            <person name="Lucas S.M."/>
            <person name="Steele R.E."/>
            <person name="Finnerty J.R."/>
            <person name="Technau U."/>
            <person name="Martindale M.Q."/>
            <person name="Rokhsar D.S."/>
        </authorList>
    </citation>
    <scope>NUCLEOTIDE SEQUENCE [LARGE SCALE GENOMIC DNA]</scope>
    <source>
        <strain evidence="20">CH2 X CH6</strain>
    </source>
</reference>
<feature type="region of interest" description="Disordered" evidence="17">
    <location>
        <begin position="226"/>
        <end position="245"/>
    </location>
</feature>
<evidence type="ECO:0000256" key="7">
    <source>
        <dbReference type="ARBA" id="ARBA00022846"/>
    </source>
</evidence>
<organism evidence="19 20">
    <name type="scientific">Nematostella vectensis</name>
    <name type="common">Starlet sea anemone</name>
    <dbReference type="NCBI Taxonomy" id="45351"/>
    <lineage>
        <taxon>Eukaryota</taxon>
        <taxon>Metazoa</taxon>
        <taxon>Cnidaria</taxon>
        <taxon>Anthozoa</taxon>
        <taxon>Hexacorallia</taxon>
        <taxon>Actiniaria</taxon>
        <taxon>Edwardsiidae</taxon>
        <taxon>Nematostella</taxon>
    </lineage>
</organism>
<dbReference type="GO" id="GO:0008289">
    <property type="term" value="F:lipid binding"/>
    <property type="evidence" value="ECO:0007669"/>
    <property type="project" value="UniProtKB-KW"/>
</dbReference>
<evidence type="ECO:0000256" key="1">
    <source>
        <dbReference type="ARBA" id="ARBA00004230"/>
    </source>
</evidence>
<dbReference type="PANTHER" id="PTHR19308">
    <property type="entry name" value="PHOSPHATIDYLCHOLINE TRANSFER PROTEIN"/>
    <property type="match status" value="1"/>
</dbReference>
<evidence type="ECO:0000256" key="13">
    <source>
        <dbReference type="ARBA" id="ARBA00023273"/>
    </source>
</evidence>
<dbReference type="InterPro" id="IPR051213">
    <property type="entry name" value="START_lipid_transfer"/>
</dbReference>
<dbReference type="GO" id="GO:0005829">
    <property type="term" value="C:cytosol"/>
    <property type="evidence" value="ECO:0007669"/>
    <property type="project" value="UniProtKB-ARBA"/>
</dbReference>
<dbReference type="Gene3D" id="3.30.530.20">
    <property type="match status" value="1"/>
</dbReference>
<accession>A7SBA9</accession>
<dbReference type="PROSITE" id="PS50848">
    <property type="entry name" value="START"/>
    <property type="match status" value="1"/>
</dbReference>
<keyword evidence="4" id="KW-0813">Transport</keyword>
<evidence type="ECO:0000256" key="10">
    <source>
        <dbReference type="ARBA" id="ARBA00023069"/>
    </source>
</evidence>
<evidence type="ECO:0000256" key="2">
    <source>
        <dbReference type="ARBA" id="ARBA00004370"/>
    </source>
</evidence>
<evidence type="ECO:0000256" key="6">
    <source>
        <dbReference type="ARBA" id="ARBA00022553"/>
    </source>
</evidence>
<dbReference type="AlphaFoldDB" id="A7SBA9"/>
<dbReference type="InterPro" id="IPR002913">
    <property type="entry name" value="START_lipid-bd_dom"/>
</dbReference>
<evidence type="ECO:0000256" key="8">
    <source>
        <dbReference type="ARBA" id="ARBA00022990"/>
    </source>
</evidence>
<dbReference type="KEGG" id="nve:5510572"/>
<keyword evidence="13" id="KW-0966">Cell projection</keyword>
<dbReference type="HOGENOM" id="CLU_064150_0_0_1"/>